<keyword evidence="2" id="KW-1185">Reference proteome</keyword>
<gene>
    <name evidence="1" type="ORF">EOD39_16508</name>
</gene>
<dbReference type="Proteomes" id="UP000289886">
    <property type="component" value="Unassembled WGS sequence"/>
</dbReference>
<reference evidence="1 2" key="1">
    <citation type="submission" date="2019-01" db="EMBL/GenBank/DDBJ databases">
        <title>Draft Genome and Complete Hox-Cluster Characterization of the Sterlet Sturgeon (Acipenser ruthenus).</title>
        <authorList>
            <person name="Wei Q."/>
        </authorList>
    </citation>
    <scope>NUCLEOTIDE SEQUENCE [LARGE SCALE GENOMIC DNA]</scope>
    <source>
        <strain evidence="1">WHYD16114868_AA</strain>
        <tissue evidence="1">Blood</tissue>
    </source>
</reference>
<proteinExistence type="predicted"/>
<protein>
    <submittedName>
        <fullName evidence="1">Uncharacterized protein</fullName>
    </submittedName>
</protein>
<organism evidence="1 2">
    <name type="scientific">Acipenser ruthenus</name>
    <name type="common">Sterlet sturgeon</name>
    <dbReference type="NCBI Taxonomy" id="7906"/>
    <lineage>
        <taxon>Eukaryota</taxon>
        <taxon>Metazoa</taxon>
        <taxon>Chordata</taxon>
        <taxon>Craniata</taxon>
        <taxon>Vertebrata</taxon>
        <taxon>Euteleostomi</taxon>
        <taxon>Actinopterygii</taxon>
        <taxon>Chondrostei</taxon>
        <taxon>Acipenseriformes</taxon>
        <taxon>Acipenseridae</taxon>
        <taxon>Acipenser</taxon>
    </lineage>
</organism>
<evidence type="ECO:0000313" key="1">
    <source>
        <dbReference type="EMBL" id="RXM31849.1"/>
    </source>
</evidence>
<dbReference type="EMBL" id="SCEB01214999">
    <property type="protein sequence ID" value="RXM31849.1"/>
    <property type="molecule type" value="Genomic_DNA"/>
</dbReference>
<name>A0A444U9K7_ACIRT</name>
<comment type="caution">
    <text evidence="1">The sequence shown here is derived from an EMBL/GenBank/DDBJ whole genome shotgun (WGS) entry which is preliminary data.</text>
</comment>
<evidence type="ECO:0000313" key="2">
    <source>
        <dbReference type="Proteomes" id="UP000289886"/>
    </source>
</evidence>
<accession>A0A444U9K7</accession>
<sequence length="76" mass="8713">MLLRSRAQLQPHVSVLQQPSGSAIMNQHQEMLLRSRARLQPHVSVRQQPSGSAIMNQFREFYADDLSLHWLAYAAN</sequence>
<dbReference type="AlphaFoldDB" id="A0A444U9K7"/>